<keyword evidence="6 14" id="KW-0132">Cell division</keyword>
<dbReference type="NCBIfam" id="TIGR01082">
    <property type="entry name" value="murC"/>
    <property type="match status" value="1"/>
</dbReference>
<dbReference type="InterPro" id="IPR036565">
    <property type="entry name" value="Mur-like_cat_sf"/>
</dbReference>
<evidence type="ECO:0000256" key="9">
    <source>
        <dbReference type="ARBA" id="ARBA00022960"/>
    </source>
</evidence>
<dbReference type="RefSeq" id="WP_038084593.1">
    <property type="nucleotide sequence ID" value="NZ_JMIR01000003.1"/>
</dbReference>
<dbReference type="UniPathway" id="UPA00219"/>
<dbReference type="Pfam" id="PF02875">
    <property type="entry name" value="Mur_ligase_C"/>
    <property type="match status" value="1"/>
</dbReference>
<dbReference type="GO" id="GO:0071555">
    <property type="term" value="P:cell wall organization"/>
    <property type="evidence" value="ECO:0007669"/>
    <property type="project" value="UniProtKB-KW"/>
</dbReference>
<dbReference type="GO" id="GO:0008763">
    <property type="term" value="F:UDP-N-acetylmuramate-L-alanine ligase activity"/>
    <property type="evidence" value="ECO:0007669"/>
    <property type="project" value="UniProtKB-UniRule"/>
</dbReference>
<dbReference type="InterPro" id="IPR050061">
    <property type="entry name" value="MurCDEF_pg_biosynth"/>
</dbReference>
<dbReference type="Gene3D" id="3.90.190.20">
    <property type="entry name" value="Mur ligase, C-terminal domain"/>
    <property type="match status" value="1"/>
</dbReference>
<comment type="catalytic activity">
    <reaction evidence="13 14">
        <text>UDP-N-acetyl-alpha-D-muramate + L-alanine + ATP = UDP-N-acetyl-alpha-D-muramoyl-L-alanine + ADP + phosphate + H(+)</text>
        <dbReference type="Rhea" id="RHEA:23372"/>
        <dbReference type="ChEBI" id="CHEBI:15378"/>
        <dbReference type="ChEBI" id="CHEBI:30616"/>
        <dbReference type="ChEBI" id="CHEBI:43474"/>
        <dbReference type="ChEBI" id="CHEBI:57972"/>
        <dbReference type="ChEBI" id="CHEBI:70757"/>
        <dbReference type="ChEBI" id="CHEBI:83898"/>
        <dbReference type="ChEBI" id="CHEBI:456216"/>
        <dbReference type="EC" id="6.3.2.8"/>
    </reaction>
</comment>
<evidence type="ECO:0000259" key="16">
    <source>
        <dbReference type="Pfam" id="PF02875"/>
    </source>
</evidence>
<feature type="domain" description="Mur ligase C-terminal" evidence="16">
    <location>
        <begin position="305"/>
        <end position="438"/>
    </location>
</feature>
<proteinExistence type="inferred from homology"/>
<dbReference type="InterPro" id="IPR000713">
    <property type="entry name" value="Mur_ligase_N"/>
</dbReference>
<keyword evidence="19" id="KW-1185">Reference proteome</keyword>
<dbReference type="SUPFAM" id="SSF51984">
    <property type="entry name" value="MurCD N-terminal domain"/>
    <property type="match status" value="1"/>
</dbReference>
<dbReference type="Gene3D" id="3.40.1190.10">
    <property type="entry name" value="Mur-like, catalytic domain"/>
    <property type="match status" value="1"/>
</dbReference>
<evidence type="ECO:0000256" key="4">
    <source>
        <dbReference type="ARBA" id="ARBA00022490"/>
    </source>
</evidence>
<accession>A0A074LVT7</accession>
<dbReference type="InterPro" id="IPR036615">
    <property type="entry name" value="Mur_ligase_C_dom_sf"/>
</dbReference>
<keyword evidence="8 14" id="KW-0067">ATP-binding</keyword>
<evidence type="ECO:0000256" key="6">
    <source>
        <dbReference type="ARBA" id="ARBA00022618"/>
    </source>
</evidence>
<reference evidence="18 19" key="1">
    <citation type="journal article" date="2013" name="Int. J. Syst. Evol. Microbiol.">
        <title>Tumebacillus flagellatus sp. nov., an alpha-amylase/pullulanase-producing bacterium isolated from cassava wastewater.</title>
        <authorList>
            <person name="Wang Q."/>
            <person name="Xie N."/>
            <person name="Qin Y."/>
            <person name="Shen N."/>
            <person name="Zhu J."/>
            <person name="Mi H."/>
            <person name="Huang R."/>
        </authorList>
    </citation>
    <scope>NUCLEOTIDE SEQUENCE [LARGE SCALE GENOMIC DNA]</scope>
    <source>
        <strain evidence="18 19">GST4</strain>
    </source>
</reference>
<dbReference type="GO" id="GO:0008360">
    <property type="term" value="P:regulation of cell shape"/>
    <property type="evidence" value="ECO:0007669"/>
    <property type="project" value="UniProtKB-KW"/>
</dbReference>
<evidence type="ECO:0000256" key="12">
    <source>
        <dbReference type="ARBA" id="ARBA00023316"/>
    </source>
</evidence>
<keyword evidence="9 14" id="KW-0133">Cell shape</keyword>
<dbReference type="EC" id="6.3.2.8" evidence="3 14"/>
<protein>
    <recommendedName>
        <fullName evidence="3 14">UDP-N-acetylmuramate--L-alanine ligase</fullName>
        <ecNumber evidence="3 14">6.3.2.8</ecNumber>
    </recommendedName>
    <alternativeName>
        <fullName evidence="14">UDP-N-acetylmuramoyl-L-alanine synthetase</fullName>
    </alternativeName>
</protein>
<dbReference type="Pfam" id="PF01225">
    <property type="entry name" value="Mur_ligase"/>
    <property type="match status" value="1"/>
</dbReference>
<evidence type="ECO:0000256" key="8">
    <source>
        <dbReference type="ARBA" id="ARBA00022840"/>
    </source>
</evidence>
<dbReference type="SUPFAM" id="SSF53244">
    <property type="entry name" value="MurD-like peptide ligases, peptide-binding domain"/>
    <property type="match status" value="1"/>
</dbReference>
<dbReference type="HAMAP" id="MF_00046">
    <property type="entry name" value="MurC"/>
    <property type="match status" value="1"/>
</dbReference>
<dbReference type="Proteomes" id="UP000027931">
    <property type="component" value="Unassembled WGS sequence"/>
</dbReference>
<feature type="domain" description="Mur ligase central" evidence="17">
    <location>
        <begin position="107"/>
        <end position="282"/>
    </location>
</feature>
<dbReference type="OrthoDB" id="9804126at2"/>
<evidence type="ECO:0000259" key="15">
    <source>
        <dbReference type="Pfam" id="PF01225"/>
    </source>
</evidence>
<comment type="pathway">
    <text evidence="2 14">Cell wall biogenesis; peptidoglycan biosynthesis.</text>
</comment>
<sequence>MQKIHFVGIKGSGTSALAQIYARMGLNVSGSDSADVFFTDALLAGAGITRIVTPSADNLTGVDMVCHSPAYGDDHIEIKTAKERGIPVHSYPEQLGHLMNDKRTILISGTHGKTTTTSMISNLLLKTGLDPMVVIGSKNYDIGSNSRYGEGYLVAEACEYRRSFHNYNPTIAIVNNIDFDHPDYFRDLDDVFSAFQTFVDKVPEDGALIAWGDQELCRKLKTKGRTVFFGLDPDNDIYATDLEECRGRLKFKVWERDTQLGVIEVRALGRHNVLNALASVAVSRLLDIPFVSVQAAFAEFRGVYRRFDYLGQFEGWELYDDYAHHPSEIETTLRATKLSFPDDTLLTVFQPHTISRTKKFLEDFAQALTLSDEVMLVKIFQSARESGDEAEALTFELAEQIRSRGKKVIVVNNLEEGADWIRREKSNQRGLILTMGAGDVRGIAESLLSVKA</sequence>
<evidence type="ECO:0000259" key="17">
    <source>
        <dbReference type="Pfam" id="PF08245"/>
    </source>
</evidence>
<comment type="function">
    <text evidence="14">Cell wall formation.</text>
</comment>
<comment type="similarity">
    <text evidence="14">Belongs to the MurCDEF family.</text>
</comment>
<dbReference type="GO" id="GO:0009252">
    <property type="term" value="P:peptidoglycan biosynthetic process"/>
    <property type="evidence" value="ECO:0007669"/>
    <property type="project" value="UniProtKB-UniRule"/>
</dbReference>
<dbReference type="InterPro" id="IPR013221">
    <property type="entry name" value="Mur_ligase_cen"/>
</dbReference>
<feature type="binding site" evidence="14">
    <location>
        <begin position="109"/>
        <end position="115"/>
    </location>
    <ligand>
        <name>ATP</name>
        <dbReference type="ChEBI" id="CHEBI:30616"/>
    </ligand>
</feature>
<organism evidence="18 19">
    <name type="scientific">Tumebacillus flagellatus</name>
    <dbReference type="NCBI Taxonomy" id="1157490"/>
    <lineage>
        <taxon>Bacteria</taxon>
        <taxon>Bacillati</taxon>
        <taxon>Bacillota</taxon>
        <taxon>Bacilli</taxon>
        <taxon>Bacillales</taxon>
        <taxon>Alicyclobacillaceae</taxon>
        <taxon>Tumebacillus</taxon>
    </lineage>
</organism>
<feature type="domain" description="Mur ligase N-terminal catalytic" evidence="15">
    <location>
        <begin position="3"/>
        <end position="103"/>
    </location>
</feature>
<evidence type="ECO:0000256" key="7">
    <source>
        <dbReference type="ARBA" id="ARBA00022741"/>
    </source>
</evidence>
<dbReference type="Gene3D" id="3.40.50.720">
    <property type="entry name" value="NAD(P)-binding Rossmann-like Domain"/>
    <property type="match status" value="1"/>
</dbReference>
<evidence type="ECO:0000256" key="2">
    <source>
        <dbReference type="ARBA" id="ARBA00004752"/>
    </source>
</evidence>
<evidence type="ECO:0000256" key="10">
    <source>
        <dbReference type="ARBA" id="ARBA00022984"/>
    </source>
</evidence>
<evidence type="ECO:0000256" key="13">
    <source>
        <dbReference type="ARBA" id="ARBA00047833"/>
    </source>
</evidence>
<evidence type="ECO:0000256" key="11">
    <source>
        <dbReference type="ARBA" id="ARBA00023306"/>
    </source>
</evidence>
<evidence type="ECO:0000256" key="1">
    <source>
        <dbReference type="ARBA" id="ARBA00004496"/>
    </source>
</evidence>
<keyword evidence="11 14" id="KW-0131">Cell cycle</keyword>
<dbReference type="eggNOG" id="COG0773">
    <property type="taxonomic scope" value="Bacteria"/>
</dbReference>
<dbReference type="PANTHER" id="PTHR43445:SF3">
    <property type="entry name" value="UDP-N-ACETYLMURAMATE--L-ALANINE LIGASE"/>
    <property type="match status" value="1"/>
</dbReference>
<dbReference type="GO" id="GO:0005737">
    <property type="term" value="C:cytoplasm"/>
    <property type="evidence" value="ECO:0007669"/>
    <property type="project" value="UniProtKB-SubCell"/>
</dbReference>
<evidence type="ECO:0000256" key="14">
    <source>
        <dbReference type="HAMAP-Rule" id="MF_00046"/>
    </source>
</evidence>
<comment type="subcellular location">
    <subcellularLocation>
        <location evidence="1 14">Cytoplasm</location>
    </subcellularLocation>
</comment>
<dbReference type="STRING" id="1157490.EL26_03845"/>
<dbReference type="InterPro" id="IPR004101">
    <property type="entry name" value="Mur_ligase_C"/>
</dbReference>
<dbReference type="AlphaFoldDB" id="A0A074LVT7"/>
<evidence type="ECO:0000256" key="3">
    <source>
        <dbReference type="ARBA" id="ARBA00012211"/>
    </source>
</evidence>
<dbReference type="GO" id="GO:0005524">
    <property type="term" value="F:ATP binding"/>
    <property type="evidence" value="ECO:0007669"/>
    <property type="project" value="UniProtKB-UniRule"/>
</dbReference>
<evidence type="ECO:0000313" key="18">
    <source>
        <dbReference type="EMBL" id="KEO84660.1"/>
    </source>
</evidence>
<keyword evidence="10 14" id="KW-0573">Peptidoglycan synthesis</keyword>
<keyword evidence="5 14" id="KW-0436">Ligase</keyword>
<gene>
    <name evidence="14" type="primary">murC</name>
    <name evidence="18" type="ORF">EL26_03845</name>
</gene>
<evidence type="ECO:0000256" key="5">
    <source>
        <dbReference type="ARBA" id="ARBA00022598"/>
    </source>
</evidence>
<keyword evidence="7 14" id="KW-0547">Nucleotide-binding</keyword>
<dbReference type="InterPro" id="IPR005758">
    <property type="entry name" value="UDP-N-AcMur_Ala_ligase_MurC"/>
</dbReference>
<comment type="caution">
    <text evidence="18">The sequence shown here is derived from an EMBL/GenBank/DDBJ whole genome shotgun (WGS) entry which is preliminary data.</text>
</comment>
<name>A0A074LVT7_9BACL</name>
<evidence type="ECO:0000313" key="19">
    <source>
        <dbReference type="Proteomes" id="UP000027931"/>
    </source>
</evidence>
<dbReference type="Pfam" id="PF08245">
    <property type="entry name" value="Mur_ligase_M"/>
    <property type="match status" value="1"/>
</dbReference>
<dbReference type="GO" id="GO:0051301">
    <property type="term" value="P:cell division"/>
    <property type="evidence" value="ECO:0007669"/>
    <property type="project" value="UniProtKB-KW"/>
</dbReference>
<keyword evidence="12 14" id="KW-0961">Cell wall biogenesis/degradation</keyword>
<dbReference type="SUPFAM" id="SSF53623">
    <property type="entry name" value="MurD-like peptide ligases, catalytic domain"/>
    <property type="match status" value="1"/>
</dbReference>
<keyword evidence="4 14" id="KW-0963">Cytoplasm</keyword>
<dbReference type="EMBL" id="JMIR01000003">
    <property type="protein sequence ID" value="KEO84660.1"/>
    <property type="molecule type" value="Genomic_DNA"/>
</dbReference>
<dbReference type="PANTHER" id="PTHR43445">
    <property type="entry name" value="UDP-N-ACETYLMURAMATE--L-ALANINE LIGASE-RELATED"/>
    <property type="match status" value="1"/>
</dbReference>